<dbReference type="AlphaFoldDB" id="A0A4R6V5M3"/>
<organism evidence="1 2">
    <name type="scientific">Actinorugispora endophytica</name>
    <dbReference type="NCBI Taxonomy" id="1605990"/>
    <lineage>
        <taxon>Bacteria</taxon>
        <taxon>Bacillati</taxon>
        <taxon>Actinomycetota</taxon>
        <taxon>Actinomycetes</taxon>
        <taxon>Streptosporangiales</taxon>
        <taxon>Nocardiopsidaceae</taxon>
        <taxon>Actinorugispora</taxon>
    </lineage>
</organism>
<sequence>MTVTLAQLTERSGLDVLDHLEREAAVPVIDGLQAQGDLIVVPRRFVVDDVDLPDGEWWSEVPPEGVEVLRSASGGNPHTLVADPGTCRWTTVVRDRSFLALGAITTTAAYLVHAGHGATGIAPGGYVARRQREGTGNVAVRRASPSSRSAVTWLVAD</sequence>
<comment type="caution">
    <text evidence="1">The sequence shown here is derived from an EMBL/GenBank/DDBJ whole genome shotgun (WGS) entry which is preliminary data.</text>
</comment>
<gene>
    <name evidence="1" type="ORF">EV190_10294</name>
</gene>
<reference evidence="1 2" key="1">
    <citation type="submission" date="2019-03" db="EMBL/GenBank/DDBJ databases">
        <title>Genomic Encyclopedia of Type Strains, Phase IV (KMG-IV): sequencing the most valuable type-strain genomes for metagenomic binning, comparative biology and taxonomic classification.</title>
        <authorList>
            <person name="Goeker M."/>
        </authorList>
    </citation>
    <scope>NUCLEOTIDE SEQUENCE [LARGE SCALE GENOMIC DNA]</scope>
    <source>
        <strain evidence="1 2">DSM 46770</strain>
    </source>
</reference>
<keyword evidence="2" id="KW-1185">Reference proteome</keyword>
<accession>A0A4R6V5M3</accession>
<protein>
    <submittedName>
        <fullName evidence="1">Uncharacterized protein</fullName>
    </submittedName>
</protein>
<dbReference type="OrthoDB" id="3377664at2"/>
<evidence type="ECO:0000313" key="2">
    <source>
        <dbReference type="Proteomes" id="UP000295281"/>
    </source>
</evidence>
<name>A0A4R6V5M3_9ACTN</name>
<proteinExistence type="predicted"/>
<evidence type="ECO:0000313" key="1">
    <source>
        <dbReference type="EMBL" id="TDQ54261.1"/>
    </source>
</evidence>
<dbReference type="Proteomes" id="UP000295281">
    <property type="component" value="Unassembled WGS sequence"/>
</dbReference>
<dbReference type="EMBL" id="SNYN01000002">
    <property type="protein sequence ID" value="TDQ54261.1"/>
    <property type="molecule type" value="Genomic_DNA"/>
</dbReference>
<dbReference type="RefSeq" id="WP_133740261.1">
    <property type="nucleotide sequence ID" value="NZ_SNYN01000002.1"/>
</dbReference>